<reference evidence="5" key="1">
    <citation type="submission" date="2022-01" db="EMBL/GenBank/DDBJ databases">
        <title>Comparative genomics reveals a dynamic genome evolution in the ectomycorrhizal milk-cap (Lactarius) mushrooms.</title>
        <authorList>
            <consortium name="DOE Joint Genome Institute"/>
            <person name="Lebreton A."/>
            <person name="Tang N."/>
            <person name="Kuo A."/>
            <person name="LaButti K."/>
            <person name="Drula E."/>
            <person name="Barry K."/>
            <person name="Clum A."/>
            <person name="Lipzen A."/>
            <person name="Mousain D."/>
            <person name="Ng V."/>
            <person name="Wang R."/>
            <person name="Wang X."/>
            <person name="Dai Y."/>
            <person name="Henrissat B."/>
            <person name="Grigoriev I.V."/>
            <person name="Guerin-Laguette A."/>
            <person name="Yu F."/>
            <person name="Martin F.M."/>
        </authorList>
    </citation>
    <scope>NUCLEOTIDE SEQUENCE</scope>
    <source>
        <strain evidence="5">QP</strain>
    </source>
</reference>
<evidence type="ECO:0000256" key="2">
    <source>
        <dbReference type="PROSITE-ProRule" id="PRU00192"/>
    </source>
</evidence>
<feature type="compositionally biased region" description="Polar residues" evidence="3">
    <location>
        <begin position="191"/>
        <end position="204"/>
    </location>
</feature>
<gene>
    <name evidence="5" type="ORF">EDB92DRAFT_1955561</name>
</gene>
<comment type="caution">
    <text evidence="5">The sequence shown here is derived from an EMBL/GenBank/DDBJ whole genome shotgun (WGS) entry which is preliminary data.</text>
</comment>
<organism evidence="5 6">
    <name type="scientific">Lactarius akahatsu</name>
    <dbReference type="NCBI Taxonomy" id="416441"/>
    <lineage>
        <taxon>Eukaryota</taxon>
        <taxon>Fungi</taxon>
        <taxon>Dikarya</taxon>
        <taxon>Basidiomycota</taxon>
        <taxon>Agaricomycotina</taxon>
        <taxon>Agaricomycetes</taxon>
        <taxon>Russulales</taxon>
        <taxon>Russulaceae</taxon>
        <taxon>Lactarius</taxon>
    </lineage>
</organism>
<protein>
    <recommendedName>
        <fullName evidence="4">SH3 domain-containing protein</fullName>
    </recommendedName>
</protein>
<feature type="compositionally biased region" description="Basic and acidic residues" evidence="3">
    <location>
        <begin position="456"/>
        <end position="471"/>
    </location>
</feature>
<dbReference type="SMART" id="SM00326">
    <property type="entry name" value="SH3"/>
    <property type="match status" value="1"/>
</dbReference>
<proteinExistence type="predicted"/>
<keyword evidence="6" id="KW-1185">Reference proteome</keyword>
<dbReference type="EMBL" id="JAKELL010000187">
    <property type="protein sequence ID" value="KAH8979039.1"/>
    <property type="molecule type" value="Genomic_DNA"/>
</dbReference>
<dbReference type="Gene3D" id="2.30.30.40">
    <property type="entry name" value="SH3 Domains"/>
    <property type="match status" value="1"/>
</dbReference>
<feature type="compositionally biased region" description="Polar residues" evidence="3">
    <location>
        <begin position="286"/>
        <end position="307"/>
    </location>
</feature>
<feature type="compositionally biased region" description="Acidic residues" evidence="3">
    <location>
        <begin position="436"/>
        <end position="455"/>
    </location>
</feature>
<feature type="region of interest" description="Disordered" evidence="3">
    <location>
        <begin position="49"/>
        <end position="386"/>
    </location>
</feature>
<feature type="compositionally biased region" description="Low complexity" evidence="3">
    <location>
        <begin position="205"/>
        <end position="239"/>
    </location>
</feature>
<keyword evidence="1 2" id="KW-0728">SH3 domain</keyword>
<evidence type="ECO:0000313" key="6">
    <source>
        <dbReference type="Proteomes" id="UP001201163"/>
    </source>
</evidence>
<feature type="compositionally biased region" description="Basic and acidic residues" evidence="3">
    <location>
        <begin position="108"/>
        <end position="131"/>
    </location>
</feature>
<dbReference type="InterPro" id="IPR001452">
    <property type="entry name" value="SH3_domain"/>
</dbReference>
<evidence type="ECO:0000256" key="1">
    <source>
        <dbReference type="ARBA" id="ARBA00022443"/>
    </source>
</evidence>
<evidence type="ECO:0000313" key="5">
    <source>
        <dbReference type="EMBL" id="KAH8979039.1"/>
    </source>
</evidence>
<dbReference type="SUPFAM" id="SSF50044">
    <property type="entry name" value="SH3-domain"/>
    <property type="match status" value="1"/>
</dbReference>
<feature type="compositionally biased region" description="Basic and acidic residues" evidence="3">
    <location>
        <begin position="327"/>
        <end position="340"/>
    </location>
</feature>
<feature type="compositionally biased region" description="Polar residues" evidence="3">
    <location>
        <begin position="52"/>
        <end position="72"/>
    </location>
</feature>
<feature type="compositionally biased region" description="Low complexity" evidence="3">
    <location>
        <begin position="88"/>
        <end position="98"/>
    </location>
</feature>
<dbReference type="Pfam" id="PF07653">
    <property type="entry name" value="SH3_2"/>
    <property type="match status" value="1"/>
</dbReference>
<evidence type="ECO:0000259" key="4">
    <source>
        <dbReference type="PROSITE" id="PS50002"/>
    </source>
</evidence>
<evidence type="ECO:0000256" key="3">
    <source>
        <dbReference type="SAM" id="MobiDB-lite"/>
    </source>
</evidence>
<feature type="domain" description="SH3" evidence="4">
    <location>
        <begin position="474"/>
        <end position="536"/>
    </location>
</feature>
<feature type="region of interest" description="Disordered" evidence="3">
    <location>
        <begin position="434"/>
        <end position="471"/>
    </location>
</feature>
<dbReference type="AlphaFoldDB" id="A0AAD4L442"/>
<dbReference type="InterPro" id="IPR036028">
    <property type="entry name" value="SH3-like_dom_sf"/>
</dbReference>
<accession>A0AAD4L442</accession>
<dbReference type="PROSITE" id="PS50002">
    <property type="entry name" value="SH3"/>
    <property type="match status" value="1"/>
</dbReference>
<feature type="compositionally biased region" description="Low complexity" evidence="3">
    <location>
        <begin position="246"/>
        <end position="271"/>
    </location>
</feature>
<name>A0AAD4L442_9AGAM</name>
<sequence>MTSAVISPDTKDTTSSLTVTVNRLSVSSSPFPSPGSPFFSPPVLSSHEYAVMSSTSKPRSTDSRMNAGNNIGNGHHDSAPHQNPPATPTVTAAGVAAGRPSSAATTESQDRKSTAGDDKEDKGTDHHRGADMDVILNLNGGVGASPPFLPASPASVPKLDSPTQPPGASMPPNVGSNGVAEAVDDDGMPLSESSPTTPLASNQNPPTTIIQPSSPPSTSTAPTDPTGLRSSRNSLTSSRPAPPSPAVSRRASAALSRRSSTRSRPTSTSASPAPPATPHELGPDADSTTSANSGALSPTTPTPGQHLQQQQQQARRASSVAPSVLVKIRDYAFPDDDVRHTGTGPLTPRPNRRLQRPLSTWSASSASSSNDDRDDPSSSGGGGSSYGFAGWGLGRLSWFGVRSGAADGGGSSGGGGGPSQGDFERNFEEAVSPSYEIDDPYDSLDDDDDFDDYEDGDGRADDPAREGEDVDRPLLPGLYRALYAFEPEGTAEMALEEDQIVRVVGRGGGVGWAIVARGGDEGHALVPEGYLELVGLDQEQEDG</sequence>
<dbReference type="Proteomes" id="UP001201163">
    <property type="component" value="Unassembled WGS sequence"/>
</dbReference>